<evidence type="ECO:0000256" key="2">
    <source>
        <dbReference type="SAM" id="SignalP"/>
    </source>
</evidence>
<dbReference type="EMBL" id="JAWDGP010002289">
    <property type="protein sequence ID" value="KAK3784273.1"/>
    <property type="molecule type" value="Genomic_DNA"/>
</dbReference>
<sequence length="145" mass="15154">MMLISLICALIAVSSASNSAVQEVIAADDSAVLSQQTRDVSNGGIVECVDESGLSGSASAGSGSSGVNRFSGSGVDPDFAWNQRVNAASGGSDNSWNSDINLGPDRAWHHEAEMMSSGMKIGVSAWMPYFFCLLTTHLVFAIFSR</sequence>
<reference evidence="3" key="1">
    <citation type="journal article" date="2023" name="G3 (Bethesda)">
        <title>A reference genome for the long-term kleptoplast-retaining sea slug Elysia crispata morphotype clarki.</title>
        <authorList>
            <person name="Eastman K.E."/>
            <person name="Pendleton A.L."/>
            <person name="Shaikh M.A."/>
            <person name="Suttiyut T."/>
            <person name="Ogas R."/>
            <person name="Tomko P."/>
            <person name="Gavelis G."/>
            <person name="Widhalm J.R."/>
            <person name="Wisecaver J.H."/>
        </authorList>
    </citation>
    <scope>NUCLEOTIDE SEQUENCE</scope>
    <source>
        <strain evidence="3">ECLA1</strain>
    </source>
</reference>
<dbReference type="Proteomes" id="UP001283361">
    <property type="component" value="Unassembled WGS sequence"/>
</dbReference>
<organism evidence="3 4">
    <name type="scientific">Elysia crispata</name>
    <name type="common">lettuce slug</name>
    <dbReference type="NCBI Taxonomy" id="231223"/>
    <lineage>
        <taxon>Eukaryota</taxon>
        <taxon>Metazoa</taxon>
        <taxon>Spiralia</taxon>
        <taxon>Lophotrochozoa</taxon>
        <taxon>Mollusca</taxon>
        <taxon>Gastropoda</taxon>
        <taxon>Heterobranchia</taxon>
        <taxon>Euthyneura</taxon>
        <taxon>Panpulmonata</taxon>
        <taxon>Sacoglossa</taxon>
        <taxon>Placobranchoidea</taxon>
        <taxon>Plakobranchidae</taxon>
        <taxon>Elysia</taxon>
    </lineage>
</organism>
<feature type="signal peptide" evidence="2">
    <location>
        <begin position="1"/>
        <end position="16"/>
    </location>
</feature>
<keyword evidence="1" id="KW-1133">Transmembrane helix</keyword>
<accession>A0AAE1DWN0</accession>
<keyword evidence="1" id="KW-0812">Transmembrane</keyword>
<proteinExistence type="predicted"/>
<name>A0AAE1DWN0_9GAST</name>
<gene>
    <name evidence="3" type="ORF">RRG08_037351</name>
</gene>
<protein>
    <submittedName>
        <fullName evidence="3">Uncharacterized protein</fullName>
    </submittedName>
</protein>
<keyword evidence="2" id="KW-0732">Signal</keyword>
<feature type="chain" id="PRO_5041920929" evidence="2">
    <location>
        <begin position="17"/>
        <end position="145"/>
    </location>
</feature>
<keyword evidence="4" id="KW-1185">Reference proteome</keyword>
<dbReference type="AlphaFoldDB" id="A0AAE1DWN0"/>
<evidence type="ECO:0000256" key="1">
    <source>
        <dbReference type="SAM" id="Phobius"/>
    </source>
</evidence>
<comment type="caution">
    <text evidence="3">The sequence shown here is derived from an EMBL/GenBank/DDBJ whole genome shotgun (WGS) entry which is preliminary data.</text>
</comment>
<feature type="transmembrane region" description="Helical" evidence="1">
    <location>
        <begin position="123"/>
        <end position="143"/>
    </location>
</feature>
<evidence type="ECO:0000313" key="4">
    <source>
        <dbReference type="Proteomes" id="UP001283361"/>
    </source>
</evidence>
<evidence type="ECO:0000313" key="3">
    <source>
        <dbReference type="EMBL" id="KAK3784273.1"/>
    </source>
</evidence>
<keyword evidence="1" id="KW-0472">Membrane</keyword>